<accession>X1KB64</accession>
<name>X1KB64_9ZZZZ</name>
<gene>
    <name evidence="1" type="ORF">S03H2_72537</name>
</gene>
<comment type="caution">
    <text evidence="1">The sequence shown here is derived from an EMBL/GenBank/DDBJ whole genome shotgun (WGS) entry which is preliminary data.</text>
</comment>
<dbReference type="AlphaFoldDB" id="X1KB64"/>
<feature type="non-terminal residue" evidence="1">
    <location>
        <position position="55"/>
    </location>
</feature>
<evidence type="ECO:0000313" key="1">
    <source>
        <dbReference type="EMBL" id="GAH90875.1"/>
    </source>
</evidence>
<reference evidence="1" key="1">
    <citation type="journal article" date="2014" name="Front. Microbiol.">
        <title>High frequency of phylogenetically diverse reductive dehalogenase-homologous genes in deep subseafloor sedimentary metagenomes.</title>
        <authorList>
            <person name="Kawai M."/>
            <person name="Futagami T."/>
            <person name="Toyoda A."/>
            <person name="Takaki Y."/>
            <person name="Nishi S."/>
            <person name="Hori S."/>
            <person name="Arai W."/>
            <person name="Tsubouchi T."/>
            <person name="Morono Y."/>
            <person name="Uchiyama I."/>
            <person name="Ito T."/>
            <person name="Fujiyama A."/>
            <person name="Inagaki F."/>
            <person name="Takami H."/>
        </authorList>
    </citation>
    <scope>NUCLEOTIDE SEQUENCE</scope>
    <source>
        <strain evidence="1">Expedition CK06-06</strain>
    </source>
</reference>
<proteinExistence type="predicted"/>
<protein>
    <submittedName>
        <fullName evidence="1">Uncharacterized protein</fullName>
    </submittedName>
</protein>
<sequence>GDGLEETTLRFEFLESGINLNVTNVVGSWDYPFTRDVDGGNGRINDIYDYNDTRL</sequence>
<feature type="non-terminal residue" evidence="1">
    <location>
        <position position="1"/>
    </location>
</feature>
<dbReference type="EMBL" id="BARU01049107">
    <property type="protein sequence ID" value="GAH90875.1"/>
    <property type="molecule type" value="Genomic_DNA"/>
</dbReference>
<organism evidence="1">
    <name type="scientific">marine sediment metagenome</name>
    <dbReference type="NCBI Taxonomy" id="412755"/>
    <lineage>
        <taxon>unclassified sequences</taxon>
        <taxon>metagenomes</taxon>
        <taxon>ecological metagenomes</taxon>
    </lineage>
</organism>